<dbReference type="Pfam" id="PF00060">
    <property type="entry name" value="Lig_chan"/>
    <property type="match status" value="1"/>
</dbReference>
<feature type="transmembrane region" description="Helical" evidence="1">
    <location>
        <begin position="12"/>
        <end position="36"/>
    </location>
</feature>
<dbReference type="AlphaFoldDB" id="A0A7S3AXI5"/>
<evidence type="ECO:0000313" key="3">
    <source>
        <dbReference type="EMBL" id="CAE0118310.1"/>
    </source>
</evidence>
<gene>
    <name evidence="3" type="ORF">HERI1096_LOCUS19009</name>
</gene>
<dbReference type="GO" id="GO:0016020">
    <property type="term" value="C:membrane"/>
    <property type="evidence" value="ECO:0007669"/>
    <property type="project" value="InterPro"/>
</dbReference>
<dbReference type="GO" id="GO:0015276">
    <property type="term" value="F:ligand-gated monoatomic ion channel activity"/>
    <property type="evidence" value="ECO:0007669"/>
    <property type="project" value="InterPro"/>
</dbReference>
<dbReference type="InterPro" id="IPR001320">
    <property type="entry name" value="Iontro_rcpt_C"/>
</dbReference>
<protein>
    <recommendedName>
        <fullName evidence="2">Ionotropic glutamate receptor C-terminal domain-containing protein</fullName>
    </recommendedName>
</protein>
<feature type="transmembrane region" description="Helical" evidence="1">
    <location>
        <begin position="194"/>
        <end position="218"/>
    </location>
</feature>
<reference evidence="3" key="1">
    <citation type="submission" date="2021-01" db="EMBL/GenBank/DDBJ databases">
        <authorList>
            <person name="Corre E."/>
            <person name="Pelletier E."/>
            <person name="Niang G."/>
            <person name="Scheremetjew M."/>
            <person name="Finn R."/>
            <person name="Kale V."/>
            <person name="Holt S."/>
            <person name="Cochrane G."/>
            <person name="Meng A."/>
            <person name="Brown T."/>
            <person name="Cohen L."/>
        </authorList>
    </citation>
    <scope>NUCLEOTIDE SEQUENCE</scope>
    <source>
        <strain evidence="3">CCMP281</strain>
    </source>
</reference>
<keyword evidence="1" id="KW-0472">Membrane</keyword>
<dbReference type="EMBL" id="HBHX01034185">
    <property type="protein sequence ID" value="CAE0118310.1"/>
    <property type="molecule type" value="Transcribed_RNA"/>
</dbReference>
<keyword evidence="1" id="KW-1133">Transmembrane helix</keyword>
<proteinExistence type="predicted"/>
<keyword evidence="1" id="KW-0812">Transmembrane</keyword>
<accession>A0A7S3AXI5</accession>
<dbReference type="SUPFAM" id="SSF53850">
    <property type="entry name" value="Periplasmic binding protein-like II"/>
    <property type="match status" value="1"/>
</dbReference>
<sequence>MDTAGQGIRVVRLAALLFGLVLTATYTANLAAFFTVPKHTLEGPKDMFGLSESSACGVLTSAKDGIRDFVADVTTAPIDLSEADKWQYCMDALNNGEVSVVVHSRNAVRAYLQDGDWARCDTLSETSWLSVNHVTTAFVLRQESAGLATNISLAIDAFVASPKYNELVSTSMHADECPIDSSIEDMDAVQLEDMVGLLIIVGSITGFGVLLGVVRLYAKVPDILDNMGADVEVGPAKPHAISCSSTPSEPMAPTVSEV</sequence>
<organism evidence="3">
    <name type="scientific">Haptolina ericina</name>
    <dbReference type="NCBI Taxonomy" id="156174"/>
    <lineage>
        <taxon>Eukaryota</taxon>
        <taxon>Haptista</taxon>
        <taxon>Haptophyta</taxon>
        <taxon>Prymnesiophyceae</taxon>
        <taxon>Prymnesiales</taxon>
        <taxon>Prymnesiaceae</taxon>
        <taxon>Haptolina</taxon>
    </lineage>
</organism>
<dbReference type="Gene3D" id="1.10.287.70">
    <property type="match status" value="1"/>
</dbReference>
<name>A0A7S3AXI5_9EUKA</name>
<evidence type="ECO:0000259" key="2">
    <source>
        <dbReference type="Pfam" id="PF00060"/>
    </source>
</evidence>
<evidence type="ECO:0000256" key="1">
    <source>
        <dbReference type="SAM" id="Phobius"/>
    </source>
</evidence>
<feature type="domain" description="Ionotropic glutamate receptor C-terminal" evidence="2">
    <location>
        <begin position="8"/>
        <end position="202"/>
    </location>
</feature>